<evidence type="ECO:0000256" key="9">
    <source>
        <dbReference type="SAM" id="MobiDB-lite"/>
    </source>
</evidence>
<keyword evidence="3" id="KW-0597">Phosphoprotein</keyword>
<keyword evidence="7" id="KW-0067">ATP-binding</keyword>
<dbReference type="EC" id="2.7.13.3" evidence="2"/>
<keyword evidence="10" id="KW-1133">Transmembrane helix</keyword>
<keyword evidence="8" id="KW-0902">Two-component regulatory system</keyword>
<evidence type="ECO:0000256" key="6">
    <source>
        <dbReference type="ARBA" id="ARBA00022777"/>
    </source>
</evidence>
<dbReference type="Proteomes" id="UP001251870">
    <property type="component" value="Unassembled WGS sequence"/>
</dbReference>
<evidence type="ECO:0000259" key="11">
    <source>
        <dbReference type="Pfam" id="PF07730"/>
    </source>
</evidence>
<evidence type="ECO:0000256" key="3">
    <source>
        <dbReference type="ARBA" id="ARBA00022553"/>
    </source>
</evidence>
<feature type="transmembrane region" description="Helical" evidence="10">
    <location>
        <begin position="61"/>
        <end position="83"/>
    </location>
</feature>
<dbReference type="Gene3D" id="1.20.5.1930">
    <property type="match status" value="1"/>
</dbReference>
<organism evidence="12 13">
    <name type="scientific">Nesterenkonia aerolata</name>
    <dbReference type="NCBI Taxonomy" id="3074079"/>
    <lineage>
        <taxon>Bacteria</taxon>
        <taxon>Bacillati</taxon>
        <taxon>Actinomycetota</taxon>
        <taxon>Actinomycetes</taxon>
        <taxon>Micrococcales</taxon>
        <taxon>Micrococcaceae</taxon>
        <taxon>Nesterenkonia</taxon>
    </lineage>
</organism>
<proteinExistence type="predicted"/>
<dbReference type="RefSeq" id="WP_310548702.1">
    <property type="nucleotide sequence ID" value="NZ_JAVKGR010000010.1"/>
</dbReference>
<feature type="transmembrane region" description="Helical" evidence="10">
    <location>
        <begin position="178"/>
        <end position="200"/>
    </location>
</feature>
<keyword evidence="13" id="KW-1185">Reference proteome</keyword>
<evidence type="ECO:0000256" key="4">
    <source>
        <dbReference type="ARBA" id="ARBA00022679"/>
    </source>
</evidence>
<dbReference type="Pfam" id="PF07730">
    <property type="entry name" value="HisKA_3"/>
    <property type="match status" value="1"/>
</dbReference>
<feature type="domain" description="Signal transduction histidine kinase subgroup 3 dimerisation and phosphoacceptor" evidence="11">
    <location>
        <begin position="225"/>
        <end position="290"/>
    </location>
</feature>
<evidence type="ECO:0000256" key="10">
    <source>
        <dbReference type="SAM" id="Phobius"/>
    </source>
</evidence>
<keyword evidence="10" id="KW-0812">Transmembrane</keyword>
<evidence type="ECO:0000256" key="7">
    <source>
        <dbReference type="ARBA" id="ARBA00022840"/>
    </source>
</evidence>
<dbReference type="PANTHER" id="PTHR24421:SF10">
    <property type="entry name" value="NITRATE_NITRITE SENSOR PROTEIN NARQ"/>
    <property type="match status" value="1"/>
</dbReference>
<dbReference type="InterPro" id="IPR036890">
    <property type="entry name" value="HATPase_C_sf"/>
</dbReference>
<reference evidence="12 13" key="1">
    <citation type="submission" date="2023-09" db="EMBL/GenBank/DDBJ databases">
        <title>Description of three actinobacteria isolated from air of manufacturing shop in a pharmaceutical factory.</title>
        <authorList>
            <person name="Zhang D.-F."/>
        </authorList>
    </citation>
    <scope>NUCLEOTIDE SEQUENCE [LARGE SCALE GENOMIC DNA]</scope>
    <source>
        <strain evidence="12 13">LY-0111</strain>
    </source>
</reference>
<gene>
    <name evidence="12" type="ORF">RIL96_09075</name>
</gene>
<dbReference type="SUPFAM" id="SSF55874">
    <property type="entry name" value="ATPase domain of HSP90 chaperone/DNA topoisomerase II/histidine kinase"/>
    <property type="match status" value="1"/>
</dbReference>
<feature type="transmembrane region" description="Helical" evidence="10">
    <location>
        <begin position="37"/>
        <end position="54"/>
    </location>
</feature>
<sequence length="462" mass="48994">MKNPTTPSGAGTLPSGQVPAPLRRRGLRGWARAHPRVMTLLIVGIYLLITGFAVRETVADLGATAVWIFVLGCLIAAALLLRLRAPLWVTAAVTLGETLQTLIYPWYSPQLLGLWFALYAVGRSRGLLRGLVIAVGTSLVAVSPMLRAHSWSTVHGGPAQQERFAIEAGAGGGDMTVVLIQTVLVLVAFSCVSAALGAAVRRGREHEQEVMQWAEHSRELAQIGERNRIAREMHDVVAHSLSVMISLADGARVVARRDPERASEVMGEVSSTGRTALGDMRRVIGVLRAGDDVEEARRPVQGSLEELFAGFRQAGLPLAVTTKGPPLPQDQAFVLTVHRILQEALTNVLRYGKQVSEVQVTIEHVPGPSAAERERLSSDGLSAADQRALGMAPSGQLMLTIADDGLLGETPAPSVGSGQGIRGMGERAAFYNGSVYAGPGARRGWMVHAVLEPPEGGGGVVG</sequence>
<evidence type="ECO:0000256" key="5">
    <source>
        <dbReference type="ARBA" id="ARBA00022741"/>
    </source>
</evidence>
<feature type="region of interest" description="Disordered" evidence="9">
    <location>
        <begin position="1"/>
        <end position="20"/>
    </location>
</feature>
<evidence type="ECO:0000256" key="8">
    <source>
        <dbReference type="ARBA" id="ARBA00023012"/>
    </source>
</evidence>
<keyword evidence="5" id="KW-0547">Nucleotide-binding</keyword>
<evidence type="ECO:0000313" key="13">
    <source>
        <dbReference type="Proteomes" id="UP001251870"/>
    </source>
</evidence>
<evidence type="ECO:0000313" key="12">
    <source>
        <dbReference type="EMBL" id="MDR8019714.1"/>
    </source>
</evidence>
<evidence type="ECO:0000256" key="1">
    <source>
        <dbReference type="ARBA" id="ARBA00000085"/>
    </source>
</evidence>
<feature type="transmembrane region" description="Helical" evidence="10">
    <location>
        <begin position="128"/>
        <end position="146"/>
    </location>
</feature>
<comment type="caution">
    <text evidence="12">The sequence shown here is derived from an EMBL/GenBank/DDBJ whole genome shotgun (WGS) entry which is preliminary data.</text>
</comment>
<keyword evidence="4" id="KW-0808">Transferase</keyword>
<dbReference type="Gene3D" id="3.30.565.10">
    <property type="entry name" value="Histidine kinase-like ATPase, C-terminal domain"/>
    <property type="match status" value="1"/>
</dbReference>
<dbReference type="GO" id="GO:0016301">
    <property type="term" value="F:kinase activity"/>
    <property type="evidence" value="ECO:0007669"/>
    <property type="project" value="UniProtKB-KW"/>
</dbReference>
<dbReference type="InterPro" id="IPR011712">
    <property type="entry name" value="Sig_transdc_His_kin_sub3_dim/P"/>
</dbReference>
<name>A0ABU2DT85_9MICC</name>
<dbReference type="CDD" id="cd16917">
    <property type="entry name" value="HATPase_UhpB-NarQ-NarX-like"/>
    <property type="match status" value="1"/>
</dbReference>
<dbReference type="EMBL" id="JAVKGR010000010">
    <property type="protein sequence ID" value="MDR8019714.1"/>
    <property type="molecule type" value="Genomic_DNA"/>
</dbReference>
<dbReference type="PANTHER" id="PTHR24421">
    <property type="entry name" value="NITRATE/NITRITE SENSOR PROTEIN NARX-RELATED"/>
    <property type="match status" value="1"/>
</dbReference>
<accession>A0ABU2DT85</accession>
<keyword evidence="6 12" id="KW-0418">Kinase</keyword>
<keyword evidence="10" id="KW-0472">Membrane</keyword>
<dbReference type="InterPro" id="IPR050482">
    <property type="entry name" value="Sensor_HK_TwoCompSys"/>
</dbReference>
<comment type="catalytic activity">
    <reaction evidence="1">
        <text>ATP + protein L-histidine = ADP + protein N-phospho-L-histidine.</text>
        <dbReference type="EC" id="2.7.13.3"/>
    </reaction>
</comment>
<protein>
    <recommendedName>
        <fullName evidence="2">histidine kinase</fullName>
        <ecNumber evidence="2">2.7.13.3</ecNumber>
    </recommendedName>
</protein>
<evidence type="ECO:0000256" key="2">
    <source>
        <dbReference type="ARBA" id="ARBA00012438"/>
    </source>
</evidence>
<feature type="transmembrane region" description="Helical" evidence="10">
    <location>
        <begin position="103"/>
        <end position="121"/>
    </location>
</feature>